<keyword evidence="2" id="KW-1133">Transmembrane helix</keyword>
<keyword evidence="2" id="KW-0812">Transmembrane</keyword>
<accession>A0AAV4N9P6</accession>
<dbReference type="AlphaFoldDB" id="A0AAV4N9P6"/>
<feature type="transmembrane region" description="Helical" evidence="2">
    <location>
        <begin position="123"/>
        <end position="141"/>
    </location>
</feature>
<protein>
    <submittedName>
        <fullName evidence="3">Uncharacterized protein</fullName>
    </submittedName>
</protein>
<keyword evidence="2" id="KW-0472">Membrane</keyword>
<gene>
    <name evidence="3" type="ORF">CEXT_775091</name>
</gene>
<organism evidence="3 4">
    <name type="scientific">Caerostris extrusa</name>
    <name type="common">Bark spider</name>
    <name type="synonym">Caerostris bankana</name>
    <dbReference type="NCBI Taxonomy" id="172846"/>
    <lineage>
        <taxon>Eukaryota</taxon>
        <taxon>Metazoa</taxon>
        <taxon>Ecdysozoa</taxon>
        <taxon>Arthropoda</taxon>
        <taxon>Chelicerata</taxon>
        <taxon>Arachnida</taxon>
        <taxon>Araneae</taxon>
        <taxon>Araneomorphae</taxon>
        <taxon>Entelegynae</taxon>
        <taxon>Araneoidea</taxon>
        <taxon>Araneidae</taxon>
        <taxon>Caerostris</taxon>
    </lineage>
</organism>
<sequence>MHRSINEGSDIQEWNFHTHPSSPTPRFSWRRNTRSGFGPYGFPPHTLVPVIRVEFPHPSIISDSQVLPETKTPAPVLDRMDSPPHILLRLSVSSDITRQNSVKIQLIYVFESLGLWPELVEKIQFYVPLFYCIIFFFHLWIGGGGFSKNWNQFVIGLRKEWVLLWMLPKSIL</sequence>
<feature type="region of interest" description="Disordered" evidence="1">
    <location>
        <begin position="1"/>
        <end position="28"/>
    </location>
</feature>
<reference evidence="3 4" key="1">
    <citation type="submission" date="2021-06" db="EMBL/GenBank/DDBJ databases">
        <title>Caerostris extrusa draft genome.</title>
        <authorList>
            <person name="Kono N."/>
            <person name="Arakawa K."/>
        </authorList>
    </citation>
    <scope>NUCLEOTIDE SEQUENCE [LARGE SCALE GENOMIC DNA]</scope>
</reference>
<comment type="caution">
    <text evidence="3">The sequence shown here is derived from an EMBL/GenBank/DDBJ whole genome shotgun (WGS) entry which is preliminary data.</text>
</comment>
<proteinExistence type="predicted"/>
<dbReference type="Proteomes" id="UP001054945">
    <property type="component" value="Unassembled WGS sequence"/>
</dbReference>
<keyword evidence="4" id="KW-1185">Reference proteome</keyword>
<evidence type="ECO:0000256" key="2">
    <source>
        <dbReference type="SAM" id="Phobius"/>
    </source>
</evidence>
<name>A0AAV4N9P6_CAEEX</name>
<dbReference type="EMBL" id="BPLR01003052">
    <property type="protein sequence ID" value="GIX80643.1"/>
    <property type="molecule type" value="Genomic_DNA"/>
</dbReference>
<evidence type="ECO:0000313" key="4">
    <source>
        <dbReference type="Proteomes" id="UP001054945"/>
    </source>
</evidence>
<evidence type="ECO:0000313" key="3">
    <source>
        <dbReference type="EMBL" id="GIX80643.1"/>
    </source>
</evidence>
<evidence type="ECO:0000256" key="1">
    <source>
        <dbReference type="SAM" id="MobiDB-lite"/>
    </source>
</evidence>